<dbReference type="Proteomes" id="UP000281094">
    <property type="component" value="Unassembled WGS sequence"/>
</dbReference>
<dbReference type="EMBL" id="RCWN01000001">
    <property type="protein sequence ID" value="RLQ88918.1"/>
    <property type="molecule type" value="Genomic_DNA"/>
</dbReference>
<proteinExistence type="predicted"/>
<sequence length="398" mass="43341">MMTDLLSGTIGPVEEIMAAVTEAQLSERADEALKLLTLWNAWDCPAAELPLLAWALSVEVWDDGWPLDKKRRVVAESLALHRQKTTIAADRKVISYIDAELLTYHLPRDGFAIGSEVAGEDRQKWLLSLPEVRIYPLPPRRTDISGLPVVGDEPLPGTSEIAKARRAELIGRNETIPLMCSGTRLRPDNVPTSEIERVTIPKPFQASCQVGTAPFDAEVAPAPGFEAIFTFDYRRPGGAIEAGRPSLNPAEVTPKIVPMLREPEDAIEDGGTIDAPLSPMPGPGGYYLSIRINDGSAPAIEGITGSAIGYGRLGRKPFTKELGVLMLRADEPAMPFDGPLTDDPADRVTALYQAIGGVQALRDTVHVDLNMIEELTVDDADDITEQTRIDTARIKPRR</sequence>
<evidence type="ECO:0000313" key="1">
    <source>
        <dbReference type="EMBL" id="RLQ88918.1"/>
    </source>
</evidence>
<dbReference type="NCBIfam" id="TIGR01634">
    <property type="entry name" value="tail_P2_I"/>
    <property type="match status" value="1"/>
</dbReference>
<dbReference type="Pfam" id="PF09684">
    <property type="entry name" value="Tail_P2_I"/>
    <property type="match status" value="1"/>
</dbReference>
<protein>
    <submittedName>
        <fullName evidence="1">Phage tail protein I</fullName>
    </submittedName>
</protein>
<name>A0A3L7JDQ4_9HYPH</name>
<dbReference type="InterPro" id="IPR006521">
    <property type="entry name" value="Tail_protein_I"/>
</dbReference>
<gene>
    <name evidence="1" type="ORF">D8780_12455</name>
</gene>
<keyword evidence="2" id="KW-1185">Reference proteome</keyword>
<evidence type="ECO:0000313" key="2">
    <source>
        <dbReference type="Proteomes" id="UP000281094"/>
    </source>
</evidence>
<dbReference type="AlphaFoldDB" id="A0A3L7JDQ4"/>
<comment type="caution">
    <text evidence="1">The sequence shown here is derived from an EMBL/GenBank/DDBJ whole genome shotgun (WGS) entry which is preliminary data.</text>
</comment>
<dbReference type="RefSeq" id="WP_121645886.1">
    <property type="nucleotide sequence ID" value="NZ_RCWN01000001.1"/>
</dbReference>
<reference evidence="1 2" key="1">
    <citation type="submission" date="2018-10" db="EMBL/GenBank/DDBJ databases">
        <title>Notoacmeibacter sp. M2BS9Y-3-1, whole genome shotgun sequence.</title>
        <authorList>
            <person name="Tuo L."/>
        </authorList>
    </citation>
    <scope>NUCLEOTIDE SEQUENCE [LARGE SCALE GENOMIC DNA]</scope>
    <source>
        <strain evidence="1 2">M2BS9Y-3-1</strain>
    </source>
</reference>
<organism evidence="1 2">
    <name type="scientific">Notoacmeibacter ruber</name>
    <dbReference type="NCBI Taxonomy" id="2670375"/>
    <lineage>
        <taxon>Bacteria</taxon>
        <taxon>Pseudomonadati</taxon>
        <taxon>Pseudomonadota</taxon>
        <taxon>Alphaproteobacteria</taxon>
        <taxon>Hyphomicrobiales</taxon>
        <taxon>Notoacmeibacteraceae</taxon>
        <taxon>Notoacmeibacter</taxon>
    </lineage>
</organism>
<accession>A0A3L7JDQ4</accession>